<dbReference type="InterPro" id="IPR011050">
    <property type="entry name" value="Pectin_lyase_fold/virulence"/>
</dbReference>
<evidence type="ECO:0008006" key="3">
    <source>
        <dbReference type="Google" id="ProtNLM"/>
    </source>
</evidence>
<proteinExistence type="predicted"/>
<name>A0A7G5GWR6_9BACT</name>
<accession>A0A7G5GWR6</accession>
<gene>
    <name evidence="1" type="ORF">H3H32_36530</name>
</gene>
<dbReference type="Proteomes" id="UP000515369">
    <property type="component" value="Chromosome"/>
</dbReference>
<dbReference type="AlphaFoldDB" id="A0A7G5GWR6"/>
<sequence>MSKLLFLVISLWVSFLFPLSAQTLYVDVTRGNDAAKGTLSDPLASLDKAVTLARDFSGNEPVTIKLHPGLYTLRQVLEIKTRNASGDTARYNLEAVTMPNDPDWQPTKMPVIQSVSADNSTKQFAHAIGFLVAKNNVSFRGLKFLGNANPTVRYYYPITREEETLQGLEVSQCYFIGEKNSAPIQGAIWAHGGGTHVDHTIFYGCKNALLLFKSIKNFSLTNSIISGSYEAAVWFGPYDSEFVFRNNIVTNCEYFWLRAENTTPSYRFSNSVIAGNAHYMGFFGSKGAVEASSTNQIEQGVKKTGTILLSEVKTNGLPTDYLNPLPQSAGYDLKAGIFK</sequence>
<organism evidence="1 2">
    <name type="scientific">Spirosoma foliorum</name>
    <dbReference type="NCBI Taxonomy" id="2710596"/>
    <lineage>
        <taxon>Bacteria</taxon>
        <taxon>Pseudomonadati</taxon>
        <taxon>Bacteroidota</taxon>
        <taxon>Cytophagia</taxon>
        <taxon>Cytophagales</taxon>
        <taxon>Cytophagaceae</taxon>
        <taxon>Spirosoma</taxon>
    </lineage>
</organism>
<dbReference type="RefSeq" id="WP_182460595.1">
    <property type="nucleotide sequence ID" value="NZ_CP059732.1"/>
</dbReference>
<evidence type="ECO:0000313" key="1">
    <source>
        <dbReference type="EMBL" id="QMW03308.1"/>
    </source>
</evidence>
<dbReference type="InterPro" id="IPR012334">
    <property type="entry name" value="Pectin_lyas_fold"/>
</dbReference>
<protein>
    <recommendedName>
        <fullName evidence="3">Right handed beta helix domain-containing protein</fullName>
    </recommendedName>
</protein>
<reference evidence="1 2" key="1">
    <citation type="submission" date="2020-07" db="EMBL/GenBank/DDBJ databases">
        <title>Spirosoma foliorum sp. nov., isolated from the leaves on the Nejang mountain Korea, Republic of.</title>
        <authorList>
            <person name="Ho H."/>
            <person name="Lee Y.-J."/>
            <person name="Nurcahyanto D.-A."/>
            <person name="Kim S.-G."/>
        </authorList>
    </citation>
    <scope>NUCLEOTIDE SEQUENCE [LARGE SCALE GENOMIC DNA]</scope>
    <source>
        <strain evidence="1 2">PL0136</strain>
    </source>
</reference>
<dbReference type="EMBL" id="CP059732">
    <property type="protein sequence ID" value="QMW03308.1"/>
    <property type="molecule type" value="Genomic_DNA"/>
</dbReference>
<dbReference type="KEGG" id="sfol:H3H32_36530"/>
<dbReference type="SUPFAM" id="SSF51126">
    <property type="entry name" value="Pectin lyase-like"/>
    <property type="match status" value="1"/>
</dbReference>
<keyword evidence="2" id="KW-1185">Reference proteome</keyword>
<evidence type="ECO:0000313" key="2">
    <source>
        <dbReference type="Proteomes" id="UP000515369"/>
    </source>
</evidence>
<dbReference type="Gene3D" id="2.160.20.10">
    <property type="entry name" value="Single-stranded right-handed beta-helix, Pectin lyase-like"/>
    <property type="match status" value="1"/>
</dbReference>